<dbReference type="AlphaFoldDB" id="A0A167U5T6"/>
<feature type="non-terminal residue" evidence="2">
    <location>
        <position position="59"/>
    </location>
</feature>
<keyword evidence="1" id="KW-0472">Membrane</keyword>
<keyword evidence="3" id="KW-1185">Reference proteome</keyword>
<evidence type="ECO:0000313" key="2">
    <source>
        <dbReference type="EMBL" id="KZP03619.1"/>
    </source>
</evidence>
<proteinExistence type="predicted"/>
<keyword evidence="1" id="KW-1133">Transmembrane helix</keyword>
<keyword evidence="1" id="KW-0812">Transmembrane</keyword>
<dbReference type="OrthoDB" id="3357029at2759"/>
<sequence>MASVNIAGRKRLGWRLLIPALGVLVLTAGFGTALVVYLVLKRIPGQTFRDVFYQNRSWL</sequence>
<organism evidence="2 3">
    <name type="scientific">Athelia psychrophila</name>
    <dbReference type="NCBI Taxonomy" id="1759441"/>
    <lineage>
        <taxon>Eukaryota</taxon>
        <taxon>Fungi</taxon>
        <taxon>Dikarya</taxon>
        <taxon>Basidiomycota</taxon>
        <taxon>Agaricomycotina</taxon>
        <taxon>Agaricomycetes</taxon>
        <taxon>Agaricomycetidae</taxon>
        <taxon>Atheliales</taxon>
        <taxon>Atheliaceae</taxon>
        <taxon>Athelia</taxon>
    </lineage>
</organism>
<protein>
    <submittedName>
        <fullName evidence="2">Uncharacterized protein</fullName>
    </submittedName>
</protein>
<dbReference type="Proteomes" id="UP000076532">
    <property type="component" value="Unassembled WGS sequence"/>
</dbReference>
<gene>
    <name evidence="2" type="ORF">FIBSPDRAFT_879283</name>
</gene>
<name>A0A167U5T6_9AGAM</name>
<reference evidence="2 3" key="1">
    <citation type="journal article" date="2016" name="Mol. Biol. Evol.">
        <title>Comparative Genomics of Early-Diverging Mushroom-Forming Fungi Provides Insights into the Origins of Lignocellulose Decay Capabilities.</title>
        <authorList>
            <person name="Nagy L.G."/>
            <person name="Riley R."/>
            <person name="Tritt A."/>
            <person name="Adam C."/>
            <person name="Daum C."/>
            <person name="Floudas D."/>
            <person name="Sun H."/>
            <person name="Yadav J.S."/>
            <person name="Pangilinan J."/>
            <person name="Larsson K.H."/>
            <person name="Matsuura K."/>
            <person name="Barry K."/>
            <person name="Labutti K."/>
            <person name="Kuo R."/>
            <person name="Ohm R.A."/>
            <person name="Bhattacharya S.S."/>
            <person name="Shirouzu T."/>
            <person name="Yoshinaga Y."/>
            <person name="Martin F.M."/>
            <person name="Grigoriev I.V."/>
            <person name="Hibbett D.S."/>
        </authorList>
    </citation>
    <scope>NUCLEOTIDE SEQUENCE [LARGE SCALE GENOMIC DNA]</scope>
    <source>
        <strain evidence="2 3">CBS 109695</strain>
    </source>
</reference>
<accession>A0A167U5T6</accession>
<evidence type="ECO:0000256" key="1">
    <source>
        <dbReference type="SAM" id="Phobius"/>
    </source>
</evidence>
<feature type="transmembrane region" description="Helical" evidence="1">
    <location>
        <begin position="16"/>
        <end position="40"/>
    </location>
</feature>
<evidence type="ECO:0000313" key="3">
    <source>
        <dbReference type="Proteomes" id="UP000076532"/>
    </source>
</evidence>
<dbReference type="EMBL" id="KV418032">
    <property type="protein sequence ID" value="KZP03619.1"/>
    <property type="molecule type" value="Genomic_DNA"/>
</dbReference>